<protein>
    <submittedName>
        <fullName evidence="4">Pet309p</fullName>
    </submittedName>
</protein>
<dbReference type="Pfam" id="PF13041">
    <property type="entry name" value="PPR_2"/>
    <property type="match status" value="1"/>
</dbReference>
<dbReference type="RefSeq" id="XP_018736891.1">
    <property type="nucleotide sequence ID" value="XM_018878927.1"/>
</dbReference>
<dbReference type="GeneID" id="30033867"/>
<evidence type="ECO:0000256" key="2">
    <source>
        <dbReference type="ARBA" id="ARBA00022737"/>
    </source>
</evidence>
<dbReference type="PANTHER" id="PTHR47941">
    <property type="entry name" value="PENTATRICOPEPTIDE REPEAT-CONTAINING PROTEIN 3, MITOCHONDRIAL"/>
    <property type="match status" value="1"/>
</dbReference>
<dbReference type="OrthoDB" id="185373at2759"/>
<feature type="repeat" description="PPR" evidence="3">
    <location>
        <begin position="488"/>
        <end position="522"/>
    </location>
</feature>
<reference evidence="4 5" key="1">
    <citation type="submission" date="2016-02" db="EMBL/GenBank/DDBJ databases">
        <title>Complete genome sequence and transcriptome regulation of the pentose utilising yeast Sugiyamaella lignohabitans.</title>
        <authorList>
            <person name="Bellasio M."/>
            <person name="Peymann A."/>
            <person name="Valli M."/>
            <person name="Sipitzky M."/>
            <person name="Graf A."/>
            <person name="Sauer M."/>
            <person name="Marx H."/>
            <person name="Mattanovich D."/>
        </authorList>
    </citation>
    <scope>NUCLEOTIDE SEQUENCE [LARGE SCALE GENOMIC DNA]</scope>
    <source>
        <strain evidence="4 5">CBS 10342</strain>
    </source>
</reference>
<dbReference type="GO" id="GO:0005739">
    <property type="term" value="C:mitochondrion"/>
    <property type="evidence" value="ECO:0007669"/>
    <property type="project" value="UniProtKB-SubCell"/>
</dbReference>
<dbReference type="KEGG" id="slb:AWJ20_2002"/>
<feature type="repeat" description="PPR" evidence="3">
    <location>
        <begin position="670"/>
        <end position="704"/>
    </location>
</feature>
<dbReference type="NCBIfam" id="TIGR00756">
    <property type="entry name" value="PPR"/>
    <property type="match status" value="2"/>
</dbReference>
<gene>
    <name evidence="4" type="primary">PET309</name>
    <name evidence="4" type="ORF">AWJ20_2002</name>
</gene>
<evidence type="ECO:0000256" key="1">
    <source>
        <dbReference type="ARBA" id="ARBA00004173"/>
    </source>
</evidence>
<evidence type="ECO:0000313" key="4">
    <source>
        <dbReference type="EMBL" id="ANB14414.1"/>
    </source>
</evidence>
<dbReference type="InterPro" id="IPR011990">
    <property type="entry name" value="TPR-like_helical_dom_sf"/>
</dbReference>
<keyword evidence="5" id="KW-1185">Reference proteome</keyword>
<proteinExistence type="predicted"/>
<sequence>MSWSGILRSSSSNTLRRSEALYWSLQSYSQAYFSGSWNRYLLAASIVWENGLFGATTKDTRKRLNKTRVGKTHLEKFWHQKRKLSSWSPSCASAVNITSSRSPEFAGSASIGQISKGPEMGAVPRDLINALNPKNLSDLELIESWRKEITSTDRRRQMQALAKKQELYSHFLSSLQRTPNEDLLEQLLALVHCVPHPHSSVDYNFRIYLLRISGELDMISCCLEEASNQLSKDEFLAVLRAVVDDFISSHTPIPPSFLNIFASTILKYDGTLELLSRRYHEERSILKSIIRHLSTASPTLTSILDDFLRNSPHFGSMLVTTCIDILGQPEDVKPQLVEQLWNRKLELDLASPLDLHRVMTAFYHNCQYEQVLHLYDSYPSLHMHWQFDIVLLTLAKLRNWDRLQTVFESLFRHDDLPDINHYGIVIQALSQLGKVDIVDTLFSSLLAKSINPSIEILHGLMYSRLALGEVHGVEYFFNQITILGLRPNPRSYNILLRSYRDSHEIQKALNLIGQMAELNIPITRYAVTTLISTCTERRDTETGEALFDWALSYGIKPDIIMFNSLIACYMESNCLTKAEKIYEMMKEGSHCRPTVDTLTSMLTGYSRMATKIPNSQQKVLKLEEDMKKYSISPDDRWLSSLMHYNLSIKNFKQVEAIFVDLTKKYRVDTTPYHYSIMMEAYIIQRKLKEAEELYNTMKQQNVIPTFNTQEKYLRLKISDPAAKVRQEAAGYLQDFLQATDIIDLESKQLPRNVIPFSMVKRVSREFMKSGNYESALEFMKPYNEEGYDPKEQFKVSAFMLELYGHAGYWSLIEKTWESFLEQVRRAYVPVKVSDGAEPRYEKRLPTRYRGTFWQAVNSKLNQLQNFGQYSKMLDLISWAEKEGLGVTSKNMNTLVKGLLFDDKFLVKAFEVSEECLAPTTVAKLQAKGSGHTHPLYGLKYKDYNLSMSTFKALVRKFDRLITITAYEGKCSRLKAFILVNEKYPKLMKLFSWREKSRTKRRPRLAAST</sequence>
<comment type="subcellular location">
    <subcellularLocation>
        <location evidence="1">Mitochondrion</location>
    </subcellularLocation>
</comment>
<organism evidence="4 5">
    <name type="scientific">Sugiyamaella lignohabitans</name>
    <dbReference type="NCBI Taxonomy" id="796027"/>
    <lineage>
        <taxon>Eukaryota</taxon>
        <taxon>Fungi</taxon>
        <taxon>Dikarya</taxon>
        <taxon>Ascomycota</taxon>
        <taxon>Saccharomycotina</taxon>
        <taxon>Dipodascomycetes</taxon>
        <taxon>Dipodascales</taxon>
        <taxon>Trichomonascaceae</taxon>
        <taxon>Sugiyamaella</taxon>
    </lineage>
</organism>
<dbReference type="InterPro" id="IPR002885">
    <property type="entry name" value="PPR_rpt"/>
</dbReference>
<name>A0A167ESW1_9ASCO</name>
<accession>A0A167ESW1</accession>
<feature type="repeat" description="PPR" evidence="3">
    <location>
        <begin position="558"/>
        <end position="592"/>
    </location>
</feature>
<dbReference type="AlphaFoldDB" id="A0A167ESW1"/>
<dbReference type="Pfam" id="PF01535">
    <property type="entry name" value="PPR"/>
    <property type="match status" value="2"/>
</dbReference>
<keyword evidence="2" id="KW-0677">Repeat</keyword>
<dbReference type="Proteomes" id="UP000189580">
    <property type="component" value="Chromosome b"/>
</dbReference>
<evidence type="ECO:0000256" key="3">
    <source>
        <dbReference type="PROSITE-ProRule" id="PRU00708"/>
    </source>
</evidence>
<dbReference type="PROSITE" id="PS51375">
    <property type="entry name" value="PPR"/>
    <property type="match status" value="3"/>
</dbReference>
<evidence type="ECO:0000313" key="5">
    <source>
        <dbReference type="Proteomes" id="UP000189580"/>
    </source>
</evidence>
<dbReference type="Gene3D" id="1.25.40.10">
    <property type="entry name" value="Tetratricopeptide repeat domain"/>
    <property type="match status" value="4"/>
</dbReference>
<dbReference type="EMBL" id="CP014503">
    <property type="protein sequence ID" value="ANB14414.1"/>
    <property type="molecule type" value="Genomic_DNA"/>
</dbReference>